<dbReference type="GO" id="GO:0005524">
    <property type="term" value="F:ATP binding"/>
    <property type="evidence" value="ECO:0007669"/>
    <property type="project" value="UniProtKB-KW"/>
</dbReference>
<keyword evidence="6" id="KW-0436">Ligase</keyword>
<evidence type="ECO:0000256" key="2">
    <source>
        <dbReference type="ARBA" id="ARBA00022840"/>
    </source>
</evidence>
<dbReference type="EMBL" id="JANBUL010000405">
    <property type="protein sequence ID" value="KAJ2776044.1"/>
    <property type="molecule type" value="Genomic_DNA"/>
</dbReference>
<reference evidence="6" key="1">
    <citation type="submission" date="2022-07" db="EMBL/GenBank/DDBJ databases">
        <title>Phylogenomic reconstructions and comparative analyses of Kickxellomycotina fungi.</title>
        <authorList>
            <person name="Reynolds N.K."/>
            <person name="Stajich J.E."/>
            <person name="Barry K."/>
            <person name="Grigoriev I.V."/>
            <person name="Crous P."/>
            <person name="Smith M.E."/>
        </authorList>
    </citation>
    <scope>NUCLEOTIDE SEQUENCE</scope>
    <source>
        <strain evidence="6">NBRC 105414</strain>
    </source>
</reference>
<dbReference type="GO" id="GO:0016020">
    <property type="term" value="C:membrane"/>
    <property type="evidence" value="ECO:0007669"/>
    <property type="project" value="TreeGrafter"/>
</dbReference>
<dbReference type="GO" id="GO:0004467">
    <property type="term" value="F:long-chain fatty acid-CoA ligase activity"/>
    <property type="evidence" value="ECO:0007669"/>
    <property type="project" value="UniProtKB-EC"/>
</dbReference>
<comment type="caution">
    <text evidence="6">The sequence shown here is derived from an EMBL/GenBank/DDBJ whole genome shotgun (WGS) entry which is preliminary data.</text>
</comment>
<dbReference type="Pfam" id="PF00501">
    <property type="entry name" value="AMP-binding"/>
    <property type="match status" value="1"/>
</dbReference>
<dbReference type="InterPro" id="IPR020845">
    <property type="entry name" value="AMP-binding_CS"/>
</dbReference>
<dbReference type="EC" id="6.2.1.3" evidence="6"/>
<keyword evidence="2" id="KW-0067">ATP-binding</keyword>
<accession>A0A9W8H3W6</accession>
<keyword evidence="7" id="KW-1185">Reference proteome</keyword>
<dbReference type="InterPro" id="IPR045851">
    <property type="entry name" value="AMP-bd_C_sf"/>
</dbReference>
<dbReference type="InterPro" id="IPR042099">
    <property type="entry name" value="ANL_N_sf"/>
</dbReference>
<organism evidence="6 7">
    <name type="scientific">Coemansia javaensis</name>
    <dbReference type="NCBI Taxonomy" id="2761396"/>
    <lineage>
        <taxon>Eukaryota</taxon>
        <taxon>Fungi</taxon>
        <taxon>Fungi incertae sedis</taxon>
        <taxon>Zoopagomycota</taxon>
        <taxon>Kickxellomycotina</taxon>
        <taxon>Kickxellomycetes</taxon>
        <taxon>Kickxellales</taxon>
        <taxon>Kickxellaceae</taxon>
        <taxon>Coemansia</taxon>
    </lineage>
</organism>
<comment type="catalytic activity">
    <reaction evidence="3">
        <text>a long-chain fatty acid + ATP + CoA = a long-chain fatty acyl-CoA + AMP + diphosphate</text>
        <dbReference type="Rhea" id="RHEA:15421"/>
        <dbReference type="ChEBI" id="CHEBI:30616"/>
        <dbReference type="ChEBI" id="CHEBI:33019"/>
        <dbReference type="ChEBI" id="CHEBI:57287"/>
        <dbReference type="ChEBI" id="CHEBI:57560"/>
        <dbReference type="ChEBI" id="CHEBI:83139"/>
        <dbReference type="ChEBI" id="CHEBI:456215"/>
        <dbReference type="EC" id="6.2.1.3"/>
    </reaction>
    <physiologicalReaction direction="left-to-right" evidence="3">
        <dbReference type="Rhea" id="RHEA:15422"/>
    </physiologicalReaction>
</comment>
<dbReference type="SUPFAM" id="SSF56801">
    <property type="entry name" value="Acetyl-CoA synthetase-like"/>
    <property type="match status" value="1"/>
</dbReference>
<evidence type="ECO:0000256" key="1">
    <source>
        <dbReference type="ARBA" id="ARBA00022741"/>
    </source>
</evidence>
<evidence type="ECO:0000259" key="5">
    <source>
        <dbReference type="Pfam" id="PF00501"/>
    </source>
</evidence>
<dbReference type="Gene3D" id="3.40.50.12780">
    <property type="entry name" value="N-terminal domain of ligase-like"/>
    <property type="match status" value="1"/>
</dbReference>
<dbReference type="PANTHER" id="PTHR43272">
    <property type="entry name" value="LONG-CHAIN-FATTY-ACID--COA LIGASE"/>
    <property type="match status" value="1"/>
</dbReference>
<name>A0A9W8H3W6_9FUNG</name>
<sequence length="667" mass="72876">MSQRKGSAPPCAIECPGTEAAPGETRPFVNHNSTGKLISHTPGLNSLYDTFLHGRGLAGKHAPAFGYRPADSATGGASPYRWVTWDAFHERFVCLASGLRHLGAGPGDRIGIMLSNSVEWMLAEYAAIYQGFISVPLYESLPRDSLALIIRETEMRVAVCLSEHAHALLDMAESIPTLRTLVVVGAMQPDLLQLAKACNVRVQALSSAEGVGRELPVESPKLPVADDVATIIYTSGTSGQPKGVVVTHANFLATIASFLALRDSGDMYSFSSSDCSMAFLPLAHCLGRFVTHLIIAFGGRTAFPRGDPTKLVEDLHDLQPTLFVGVPRLFSRIQERVLATVKLKGGLPAALFHYAYNTKKNNLRRGLVGHWLWDRVVFKPLREKFGGRLNLIVSGSAAISPETLEFLRCCFSCCVVEGYGLTESLGPTTVTLIDDIEPGNVGAPIPSAMMKLRDVPELGYAASDVPHPRGEILIKGPHISSGYYLRPEATREAFTADGWLCTGDIGSIDERGRFHIIDRRNNMFKMAQGEFIAPERIENVLTSHLVVNQAFVHGDPLRSSLVAIIVPNESMFAVFLQSRGVISAHPGKPPSLEDMCRSARAREEVLAELVVWAEVHDLRRFEIPRRICLVPTPFEGLGLLTPTMKLKRRDAQAHFGDLLTKLYTDNP</sequence>
<keyword evidence="1" id="KW-0547">Nucleotide-binding</keyword>
<dbReference type="Proteomes" id="UP001140217">
    <property type="component" value="Unassembled WGS sequence"/>
</dbReference>
<dbReference type="Gene3D" id="3.30.300.30">
    <property type="match status" value="1"/>
</dbReference>
<feature type="region of interest" description="Disordered" evidence="4">
    <location>
        <begin position="1"/>
        <end position="26"/>
    </location>
</feature>
<evidence type="ECO:0000313" key="6">
    <source>
        <dbReference type="EMBL" id="KAJ2776044.1"/>
    </source>
</evidence>
<gene>
    <name evidence="6" type="primary">FAA2_6</name>
    <name evidence="6" type="ORF">H4R18_005899</name>
</gene>
<evidence type="ECO:0000313" key="7">
    <source>
        <dbReference type="Proteomes" id="UP001140217"/>
    </source>
</evidence>
<protein>
    <submittedName>
        <fullName evidence="6">Medium-chain fatty acid-CoA ligase faa2</fullName>
        <ecNumber evidence="6">6.2.1.3</ecNumber>
    </submittedName>
</protein>
<proteinExistence type="predicted"/>
<dbReference type="PANTHER" id="PTHR43272:SF33">
    <property type="entry name" value="AMP-BINDING DOMAIN-CONTAINING PROTEIN-RELATED"/>
    <property type="match status" value="1"/>
</dbReference>
<feature type="domain" description="AMP-dependent synthetase/ligase" evidence="5">
    <location>
        <begin position="78"/>
        <end position="484"/>
    </location>
</feature>
<dbReference type="OrthoDB" id="1700726at2759"/>
<dbReference type="PROSITE" id="PS00455">
    <property type="entry name" value="AMP_BINDING"/>
    <property type="match status" value="1"/>
</dbReference>
<dbReference type="InterPro" id="IPR000873">
    <property type="entry name" value="AMP-dep_synth/lig_dom"/>
</dbReference>
<dbReference type="AlphaFoldDB" id="A0A9W8H3W6"/>
<dbReference type="GO" id="GO:0005783">
    <property type="term" value="C:endoplasmic reticulum"/>
    <property type="evidence" value="ECO:0007669"/>
    <property type="project" value="TreeGrafter"/>
</dbReference>
<evidence type="ECO:0000256" key="3">
    <source>
        <dbReference type="ARBA" id="ARBA00024484"/>
    </source>
</evidence>
<evidence type="ECO:0000256" key="4">
    <source>
        <dbReference type="SAM" id="MobiDB-lite"/>
    </source>
</evidence>